<dbReference type="PANTHER" id="PTHR23513:SF9">
    <property type="entry name" value="ENTEROBACTIN EXPORTER ENTS"/>
    <property type="match status" value="1"/>
</dbReference>
<evidence type="ECO:0000256" key="8">
    <source>
        <dbReference type="ARBA" id="ARBA00040914"/>
    </source>
</evidence>
<dbReference type="RefSeq" id="WP_220194012.1">
    <property type="nucleotide sequence ID" value="NZ_BNJF01000001.1"/>
</dbReference>
<keyword evidence="3" id="KW-1003">Cell membrane</keyword>
<feature type="transmembrane region" description="Helical" evidence="9">
    <location>
        <begin position="235"/>
        <end position="262"/>
    </location>
</feature>
<comment type="similarity">
    <text evidence="7">Belongs to the major facilitator superfamily. Drug:H(+) antiporter-3 (DHA3) (TC 2.A.1.21) family.</text>
</comment>
<evidence type="ECO:0000256" key="6">
    <source>
        <dbReference type="ARBA" id="ARBA00023136"/>
    </source>
</evidence>
<dbReference type="Proteomes" id="UP000612362">
    <property type="component" value="Unassembled WGS sequence"/>
</dbReference>
<feature type="transmembrane region" description="Helical" evidence="9">
    <location>
        <begin position="327"/>
        <end position="350"/>
    </location>
</feature>
<dbReference type="EMBL" id="BNJF01000001">
    <property type="protein sequence ID" value="GHO44632.1"/>
    <property type="molecule type" value="Genomic_DNA"/>
</dbReference>
<keyword evidence="4 9" id="KW-0812">Transmembrane</keyword>
<evidence type="ECO:0000313" key="12">
    <source>
        <dbReference type="Proteomes" id="UP000612362"/>
    </source>
</evidence>
<feature type="transmembrane region" description="Helical" evidence="9">
    <location>
        <begin position="301"/>
        <end position="321"/>
    </location>
</feature>
<dbReference type="SUPFAM" id="SSF103473">
    <property type="entry name" value="MFS general substrate transporter"/>
    <property type="match status" value="1"/>
</dbReference>
<dbReference type="PANTHER" id="PTHR23513">
    <property type="entry name" value="INTEGRAL MEMBRANE EFFLUX PROTEIN-RELATED"/>
    <property type="match status" value="1"/>
</dbReference>
<gene>
    <name evidence="11" type="ORF">KSX_27950</name>
</gene>
<dbReference type="AlphaFoldDB" id="A0A8J3I1Q3"/>
<evidence type="ECO:0000313" key="11">
    <source>
        <dbReference type="EMBL" id="GHO44632.1"/>
    </source>
</evidence>
<reference evidence="11" key="1">
    <citation type="submission" date="2020-10" db="EMBL/GenBank/DDBJ databases">
        <title>Taxonomic study of unclassified bacteria belonging to the class Ktedonobacteria.</title>
        <authorList>
            <person name="Yabe S."/>
            <person name="Wang C.M."/>
            <person name="Zheng Y."/>
            <person name="Sakai Y."/>
            <person name="Cavaletti L."/>
            <person name="Monciardini P."/>
            <person name="Donadio S."/>
        </authorList>
    </citation>
    <scope>NUCLEOTIDE SEQUENCE</scope>
    <source>
        <strain evidence="11">SOSP1-1</strain>
    </source>
</reference>
<sequence length="374" mass="40630">MVTMSDKPATQEPELAPARLPLYAFYTANIISLVGDRLTLLAIPWFVLQTTGSVEQTAISAFFTTLPLVLSAFFGSALVDRLGYKRTSVWADIASCVCTACIPLLYMTVGLPFWQLLCFVFIGGLLKSPGETARSSLLPDLVQRAHVPMERATSISDGLSRLSGLLGAPLAAFIMVWVSANNLLWLDAVSFALSALLIGLLVHTTVPHAKIKNVSVRSYLADLRDGLNFIYGDKLLFSIIITVLVTNLLDAALFSVICPVYIREFFHSPWPLGVLIGAFGGAAFLGTLIYGAIGHRLPRRLTLGTCFTLGGGTRFLALAFWPFLPFLIVVQVIAGLACGPLNPLLLTVGYERIPEEMRARVLGELVRVRSVVFL</sequence>
<keyword evidence="2" id="KW-0813">Transport</keyword>
<feature type="transmembrane region" description="Helical" evidence="9">
    <location>
        <begin position="58"/>
        <end position="77"/>
    </location>
</feature>
<protein>
    <recommendedName>
        <fullName evidence="8">Multidrug efflux pump Tap</fullName>
    </recommendedName>
</protein>
<evidence type="ECO:0000256" key="5">
    <source>
        <dbReference type="ARBA" id="ARBA00022989"/>
    </source>
</evidence>
<feature type="transmembrane region" description="Helical" evidence="9">
    <location>
        <begin position="274"/>
        <end position="294"/>
    </location>
</feature>
<organism evidence="11 12">
    <name type="scientific">Ktedonospora formicarum</name>
    <dbReference type="NCBI Taxonomy" id="2778364"/>
    <lineage>
        <taxon>Bacteria</taxon>
        <taxon>Bacillati</taxon>
        <taxon>Chloroflexota</taxon>
        <taxon>Ktedonobacteria</taxon>
        <taxon>Ktedonobacterales</taxon>
        <taxon>Ktedonobacteraceae</taxon>
        <taxon>Ktedonospora</taxon>
    </lineage>
</organism>
<evidence type="ECO:0000256" key="1">
    <source>
        <dbReference type="ARBA" id="ARBA00004651"/>
    </source>
</evidence>
<proteinExistence type="inferred from homology"/>
<evidence type="ECO:0000259" key="10">
    <source>
        <dbReference type="PROSITE" id="PS50850"/>
    </source>
</evidence>
<comment type="subcellular location">
    <subcellularLocation>
        <location evidence="1">Cell membrane</location>
        <topology evidence="1">Multi-pass membrane protein</topology>
    </subcellularLocation>
</comment>
<comment type="caution">
    <text evidence="11">The sequence shown here is derived from an EMBL/GenBank/DDBJ whole genome shotgun (WGS) entry which is preliminary data.</text>
</comment>
<dbReference type="GO" id="GO:0005886">
    <property type="term" value="C:plasma membrane"/>
    <property type="evidence" value="ECO:0007669"/>
    <property type="project" value="UniProtKB-SubCell"/>
</dbReference>
<evidence type="ECO:0000256" key="4">
    <source>
        <dbReference type="ARBA" id="ARBA00022692"/>
    </source>
</evidence>
<keyword evidence="5 9" id="KW-1133">Transmembrane helix</keyword>
<feature type="transmembrane region" description="Helical" evidence="9">
    <location>
        <begin position="20"/>
        <end position="46"/>
    </location>
</feature>
<dbReference type="InterPro" id="IPR036259">
    <property type="entry name" value="MFS_trans_sf"/>
</dbReference>
<keyword evidence="6 9" id="KW-0472">Membrane</keyword>
<evidence type="ECO:0000256" key="3">
    <source>
        <dbReference type="ARBA" id="ARBA00022475"/>
    </source>
</evidence>
<keyword evidence="12" id="KW-1185">Reference proteome</keyword>
<evidence type="ECO:0000256" key="9">
    <source>
        <dbReference type="SAM" id="Phobius"/>
    </source>
</evidence>
<feature type="domain" description="Major facilitator superfamily (MFS) profile" evidence="10">
    <location>
        <begin position="236"/>
        <end position="374"/>
    </location>
</feature>
<evidence type="ECO:0000256" key="7">
    <source>
        <dbReference type="ARBA" id="ARBA00038075"/>
    </source>
</evidence>
<name>A0A8J3I1Q3_9CHLR</name>
<dbReference type="InterPro" id="IPR011701">
    <property type="entry name" value="MFS"/>
</dbReference>
<dbReference type="GO" id="GO:0022857">
    <property type="term" value="F:transmembrane transporter activity"/>
    <property type="evidence" value="ECO:0007669"/>
    <property type="project" value="InterPro"/>
</dbReference>
<dbReference type="Gene3D" id="1.20.1250.20">
    <property type="entry name" value="MFS general substrate transporter like domains"/>
    <property type="match status" value="2"/>
</dbReference>
<feature type="transmembrane region" description="Helical" evidence="9">
    <location>
        <begin position="184"/>
        <end position="202"/>
    </location>
</feature>
<dbReference type="Pfam" id="PF07690">
    <property type="entry name" value="MFS_1"/>
    <property type="match status" value="1"/>
</dbReference>
<dbReference type="InterPro" id="IPR020846">
    <property type="entry name" value="MFS_dom"/>
</dbReference>
<evidence type="ECO:0000256" key="2">
    <source>
        <dbReference type="ARBA" id="ARBA00022448"/>
    </source>
</evidence>
<accession>A0A8J3I1Q3</accession>
<dbReference type="CDD" id="cd06173">
    <property type="entry name" value="MFS_MefA_like"/>
    <property type="match status" value="1"/>
</dbReference>
<dbReference type="PROSITE" id="PS50850">
    <property type="entry name" value="MFS"/>
    <property type="match status" value="1"/>
</dbReference>